<dbReference type="InterPro" id="IPR010730">
    <property type="entry name" value="HET"/>
</dbReference>
<dbReference type="PANTHER" id="PTHR24148">
    <property type="entry name" value="ANKYRIN REPEAT DOMAIN-CONTAINING PROTEIN 39 HOMOLOG-RELATED"/>
    <property type="match status" value="1"/>
</dbReference>
<comment type="caution">
    <text evidence="2">The sequence shown here is derived from an EMBL/GenBank/DDBJ whole genome shotgun (WGS) entry which is preliminary data.</text>
</comment>
<gene>
    <name evidence="2" type="ORF">LTR36_000778</name>
</gene>
<dbReference type="Pfam" id="PF06985">
    <property type="entry name" value="HET"/>
    <property type="match status" value="1"/>
</dbReference>
<dbReference type="EMBL" id="JAVFHQ010000100">
    <property type="protein sequence ID" value="KAK4539347.1"/>
    <property type="molecule type" value="Genomic_DNA"/>
</dbReference>
<name>A0AAV9J432_9PEZI</name>
<evidence type="ECO:0000313" key="3">
    <source>
        <dbReference type="Proteomes" id="UP001324427"/>
    </source>
</evidence>
<proteinExistence type="predicted"/>
<dbReference type="AlphaFoldDB" id="A0AAV9J432"/>
<feature type="domain" description="Heterokaryon incompatibility" evidence="1">
    <location>
        <begin position="62"/>
        <end position="256"/>
    </location>
</feature>
<keyword evidence="3" id="KW-1185">Reference proteome</keyword>
<dbReference type="Proteomes" id="UP001324427">
    <property type="component" value="Unassembled WGS sequence"/>
</dbReference>
<evidence type="ECO:0000313" key="2">
    <source>
        <dbReference type="EMBL" id="KAK4539347.1"/>
    </source>
</evidence>
<sequence length="715" mass="79989">MAESQCPYRDAFEHHPLRDPKHMVRLLRLAQRDSTTSKDEDAGTAAIHWNLTTWRLDQAPEYIAVSYTWGDPANCSAILLNGKDFAVRQACWYVLHQAWQHGIAGYLWIDSICINQKDDTEKSAQVAIMGDIYRKAMQINACLGPHEEGSATIFEVAGQYIDYASNVLRRAKADGSLRKILQPMERRGQVELAVIERSADVGLFTFSGRVRAQLQGRLELNRFFHSYCADQLKRLAEAFYAISERSYFERLWIVQELLLARKAIVFCGESLCDFQDLADFRTDLSMYCSQQKSGKHSQDYRQIDLNCSRSYDSIVNVSHGWSGAGMGLLELTDYFADFKCFDERDRIYGMLALVDWKGCPPLLPDYTKSALAVGVQVVTYMCSPAGEEGLVTPQLGSGSASYEQSSHHEWPIVSATRIAQGLGLHSQNSDIQRQLQQRRTQEQTVTPSAKPATASEARARIAVQADSFCQLFRSATTEGYLAACLVQAGTSLVPIMVEMHPDFEAGPGPNFKEVAYRNVLGSNGPCLKVSSWAQPGDYVLSFHSSGFDHGLLARQTEDGSTRCRIIGQAIFDEHTVICSGGEACSCSCDVAWHPSQDTELRAQFDPEDLLLFVCQSLVPNDLRSLDWVKWSDVQARERVREADVSPIGEIMDDTRLLPLRLATSVVQPHDCFSSFVEVEESHRAAEGSSEDGSQLSEQLRELARHFNNSKRRNHA</sequence>
<organism evidence="2 3">
    <name type="scientific">Oleoguttula mirabilis</name>
    <dbReference type="NCBI Taxonomy" id="1507867"/>
    <lineage>
        <taxon>Eukaryota</taxon>
        <taxon>Fungi</taxon>
        <taxon>Dikarya</taxon>
        <taxon>Ascomycota</taxon>
        <taxon>Pezizomycotina</taxon>
        <taxon>Dothideomycetes</taxon>
        <taxon>Dothideomycetidae</taxon>
        <taxon>Mycosphaerellales</taxon>
        <taxon>Teratosphaeriaceae</taxon>
        <taxon>Oleoguttula</taxon>
    </lineage>
</organism>
<dbReference type="InterPro" id="IPR052895">
    <property type="entry name" value="HetReg/Transcr_Mod"/>
</dbReference>
<protein>
    <recommendedName>
        <fullName evidence="1">Heterokaryon incompatibility domain-containing protein</fullName>
    </recommendedName>
</protein>
<dbReference type="PANTHER" id="PTHR24148:SF73">
    <property type="entry name" value="HET DOMAIN PROTEIN (AFU_ORTHOLOGUE AFUA_8G01020)"/>
    <property type="match status" value="1"/>
</dbReference>
<evidence type="ECO:0000259" key="1">
    <source>
        <dbReference type="Pfam" id="PF06985"/>
    </source>
</evidence>
<reference evidence="2 3" key="1">
    <citation type="submission" date="2021-11" db="EMBL/GenBank/DDBJ databases">
        <title>Black yeast isolated from Biological Soil Crust.</title>
        <authorList>
            <person name="Kurbessoian T."/>
        </authorList>
    </citation>
    <scope>NUCLEOTIDE SEQUENCE [LARGE SCALE GENOMIC DNA]</scope>
    <source>
        <strain evidence="2 3">CCFEE 5522</strain>
    </source>
</reference>
<accession>A0AAV9J432</accession>